<evidence type="ECO:0000313" key="2">
    <source>
        <dbReference type="RefSeq" id="XP_042571374.1"/>
    </source>
</evidence>
<dbReference type="AlphaFoldDB" id="A0A9Q9ZRK7"/>
<dbReference type="OrthoDB" id="8936475at2759"/>
<proteinExistence type="predicted"/>
<name>A0A9Q9ZRK7_CYPCA</name>
<feature type="region of interest" description="Disordered" evidence="1">
    <location>
        <begin position="83"/>
        <end position="102"/>
    </location>
</feature>
<dbReference type="RefSeq" id="XP_042571374.1">
    <property type="nucleotide sequence ID" value="XM_042715440.1"/>
</dbReference>
<dbReference type="Proteomes" id="UP001155660">
    <property type="component" value="Chromosome A25"/>
</dbReference>
<dbReference type="GO" id="GO:2001033">
    <property type="term" value="P:negative regulation of double-strand break repair via nonhomologous end joining"/>
    <property type="evidence" value="ECO:0007669"/>
    <property type="project" value="InterPro"/>
</dbReference>
<evidence type="ECO:0000256" key="1">
    <source>
        <dbReference type="SAM" id="MobiDB-lite"/>
    </source>
</evidence>
<sequence>MSEKHRNLPPWMVKSDVQRNKDNEAVKKKTRGETTKRIAKKQLKSVTYLMNEQELVETALRLLKDDEACAKDGMQAPEELRIIPETDEDTSDSDVQDRTHVSNIAEQETVPYGNCMEESSSTKPACHLKPPSDVSGASEKHDADDEALELVREIFFSK</sequence>
<dbReference type="GeneID" id="122135597"/>
<dbReference type="PANTHER" id="PTHR14566:SF0">
    <property type="entry name" value="CELL CYCLE REGULATOR OF NON-HOMOLOGOUS END JOINING"/>
    <property type="match status" value="1"/>
</dbReference>
<feature type="region of interest" description="Disordered" evidence="1">
    <location>
        <begin position="116"/>
        <end position="143"/>
    </location>
</feature>
<feature type="compositionally biased region" description="Acidic residues" evidence="1">
    <location>
        <begin position="85"/>
        <end position="94"/>
    </location>
</feature>
<dbReference type="PANTHER" id="PTHR14566">
    <property type="entry name" value="CELL CYCLE REGULATOR OF NON-HOMOLOGOUS END JOINING"/>
    <property type="match status" value="1"/>
</dbReference>
<dbReference type="KEGG" id="ccar:122135597"/>
<reference evidence="2" key="1">
    <citation type="submission" date="2025-08" db="UniProtKB">
        <authorList>
            <consortium name="RefSeq"/>
        </authorList>
    </citation>
    <scope>IDENTIFICATION</scope>
    <source>
        <tissue evidence="2">Muscle</tissue>
    </source>
</reference>
<organism evidence="2">
    <name type="scientific">Cyprinus carpio</name>
    <name type="common">Common carp</name>
    <dbReference type="NCBI Taxonomy" id="7962"/>
    <lineage>
        <taxon>Eukaryota</taxon>
        <taxon>Metazoa</taxon>
        <taxon>Chordata</taxon>
        <taxon>Craniata</taxon>
        <taxon>Vertebrata</taxon>
        <taxon>Euteleostomi</taxon>
        <taxon>Actinopterygii</taxon>
        <taxon>Neopterygii</taxon>
        <taxon>Teleostei</taxon>
        <taxon>Ostariophysi</taxon>
        <taxon>Cypriniformes</taxon>
        <taxon>Cyprinidae</taxon>
        <taxon>Cyprininae</taxon>
        <taxon>Cyprinus</taxon>
    </lineage>
</organism>
<protein>
    <submittedName>
        <fullName evidence="2">Uncharacterized protein si:ch211-127m7.2</fullName>
    </submittedName>
</protein>
<gene>
    <name evidence="2" type="primary">si:ch211-127m7.2</name>
</gene>
<dbReference type="InterPro" id="IPR028278">
    <property type="entry name" value="MRI"/>
</dbReference>
<accession>A0A9Q9ZRK7</accession>